<keyword evidence="2" id="KW-1185">Reference proteome</keyword>
<dbReference type="Proteomes" id="UP000516105">
    <property type="component" value="Chromosome"/>
</dbReference>
<accession>A0ABX6T813</accession>
<evidence type="ECO:0000313" key="2">
    <source>
        <dbReference type="Proteomes" id="UP000516105"/>
    </source>
</evidence>
<name>A0ABX6T813_9SPHN</name>
<gene>
    <name evidence="1" type="ORF">H9L14_01405</name>
</gene>
<organism evidence="1 2">
    <name type="scientific">Sphingomonas sediminicola</name>
    <dbReference type="NCBI Taxonomy" id="386874"/>
    <lineage>
        <taxon>Bacteria</taxon>
        <taxon>Pseudomonadati</taxon>
        <taxon>Pseudomonadota</taxon>
        <taxon>Alphaproteobacteria</taxon>
        <taxon>Sphingomonadales</taxon>
        <taxon>Sphingomonadaceae</taxon>
        <taxon>Sphingomonas</taxon>
    </lineage>
</organism>
<protein>
    <recommendedName>
        <fullName evidence="3">Replication protein</fullName>
    </recommendedName>
</protein>
<evidence type="ECO:0008006" key="3">
    <source>
        <dbReference type="Google" id="ProtNLM"/>
    </source>
</evidence>
<sequence>MKQYKGQAPRTDEEREEAGDDAGKWFPVVACGQCCHRQATTLVAMQRVSGSVVWKGVMRCGSVWLCGECAQKIERVRGDEVKRLIETARARGHLVVMITHTFPHTIAETCRESMDGLSGALRTMRQRGGYQRFRKSLGFQGLVRSTEITHGWNGWHPHNHELWILDPVLAGVDSQNMDGPTLEKLIADKVFPQWEAAAKKVFGEDRAPDREHGIDVSIVWSANDYLAKCPDRAAQLEANGKNRWEASAEMTKSTAKMGRKKSRTFWDILEIADGSGPSPRNKRPRAFPYSL</sequence>
<reference evidence="1 2" key="1">
    <citation type="submission" date="2020-08" db="EMBL/GenBank/DDBJ databases">
        <title>Genome sequence of Sphingomonas sediminicola KACC 15039T.</title>
        <authorList>
            <person name="Hyun D.-W."/>
            <person name="Bae J.-W."/>
        </authorList>
    </citation>
    <scope>NUCLEOTIDE SEQUENCE [LARGE SCALE GENOMIC DNA]</scope>
    <source>
        <strain evidence="1 2">KACC 15039</strain>
    </source>
</reference>
<dbReference type="EMBL" id="CP060782">
    <property type="protein sequence ID" value="QNP45977.1"/>
    <property type="molecule type" value="Genomic_DNA"/>
</dbReference>
<proteinExistence type="predicted"/>
<evidence type="ECO:0000313" key="1">
    <source>
        <dbReference type="EMBL" id="QNP45977.1"/>
    </source>
</evidence>